<dbReference type="SUPFAM" id="SSF48208">
    <property type="entry name" value="Six-hairpin glycosidases"/>
    <property type="match status" value="1"/>
</dbReference>
<dbReference type="Proteomes" id="UP000094869">
    <property type="component" value="Unassembled WGS sequence"/>
</dbReference>
<dbReference type="GO" id="GO:0005975">
    <property type="term" value="P:carbohydrate metabolic process"/>
    <property type="evidence" value="ECO:0007669"/>
    <property type="project" value="InterPro"/>
</dbReference>
<name>A0A1E3UHR2_9FIRM</name>
<dbReference type="EMBL" id="MEHD01000025">
    <property type="protein sequence ID" value="ODR54582.1"/>
    <property type="molecule type" value="Genomic_DNA"/>
</dbReference>
<organism evidence="1 3">
    <name type="scientific">Eisenbergiella tayi</name>
    <dbReference type="NCBI Taxonomy" id="1432052"/>
    <lineage>
        <taxon>Bacteria</taxon>
        <taxon>Bacillati</taxon>
        <taxon>Bacillota</taxon>
        <taxon>Clostridia</taxon>
        <taxon>Lachnospirales</taxon>
        <taxon>Lachnospiraceae</taxon>
        <taxon>Eisenbergiella</taxon>
    </lineage>
</organism>
<dbReference type="EMBL" id="MEHA01000009">
    <property type="protein sequence ID" value="ODR51445.1"/>
    <property type="molecule type" value="Genomic_DNA"/>
</dbReference>
<reference evidence="1 3" key="2">
    <citation type="submission" date="2016-08" db="EMBL/GenBank/DDBJ databases">
        <authorList>
            <person name="Seilhamer J.J."/>
        </authorList>
    </citation>
    <scope>NUCLEOTIDE SEQUENCE [LARGE SCALE GENOMIC DNA]</scope>
    <source>
        <strain evidence="1 3">NML150140-1</strain>
    </source>
</reference>
<evidence type="ECO:0000313" key="1">
    <source>
        <dbReference type="EMBL" id="ODR51445.1"/>
    </source>
</evidence>
<evidence type="ECO:0000313" key="2">
    <source>
        <dbReference type="EMBL" id="ODR54582.1"/>
    </source>
</evidence>
<comment type="caution">
    <text evidence="1">The sequence shown here is derived from an EMBL/GenBank/DDBJ whole genome shotgun (WGS) entry which is preliminary data.</text>
</comment>
<keyword evidence="4" id="KW-1185">Reference proteome</keyword>
<dbReference type="AlphaFoldDB" id="A0A1E3UHR2"/>
<reference evidence="2 4" key="1">
    <citation type="submission" date="2016-08" db="EMBL/GenBank/DDBJ databases">
        <title>Characterization of Isolates of Eisenbergiella tayi Derived from Blood Cultures, Using Whole Genome Sequencing.</title>
        <authorList>
            <person name="Bernier A.-M."/>
            <person name="Burdz T."/>
            <person name="Wiebe D."/>
            <person name="Bernard K."/>
        </authorList>
    </citation>
    <scope>NUCLEOTIDE SEQUENCE [LARGE SCALE GENOMIC DNA]</scope>
    <source>
        <strain evidence="2 4">NML120146</strain>
    </source>
</reference>
<evidence type="ECO:0000313" key="4">
    <source>
        <dbReference type="Proteomes" id="UP000094869"/>
    </source>
</evidence>
<dbReference type="Proteomes" id="UP000094271">
    <property type="component" value="Unassembled WGS sequence"/>
</dbReference>
<accession>A0A1E3UHR2</accession>
<dbReference type="InterPro" id="IPR008928">
    <property type="entry name" value="6-hairpin_glycosidase_sf"/>
</dbReference>
<sequence length="657" mass="73863">MFNEKQEKSGMNKLKAAGLSLKGSYCQEGKWYDIPEEAINDNGFFYEKEGAAYSLRLTETEYGCDYRLEQKASCNTRLRFRLQGEGEEAFHVIPCNIYGDNNIDRVKPGEFPSLTDKYPGTRFCSPFWAFRADRAAMPLTAMVMGELSVGISIDPYSDVQGGYIHNGIEAGLPALVGVSIGYENFPSTFVDKGNAGEPTSEYALQASAGGSVYLYPHGGKEAVHQMIREEYGKRHERAVYKNSLQEAAAAMVDAFIRLNWNEEWQAYTDMSCKPTENTELKAWRPVYEIGWTGIGELACPLVAAKELLPVSRESFGKAKTGEELIDQIVGAYHPVSGLLNDLVAPIDSSGSLVNGWWIWYHIASDCHCAYNNGKAVHEILKTVCFLKKRGKAYPVNWLDTCLKVLDTMCMLQGEDGNYGYTYSTEEKKVLDWDGFAGCWFLPCMAYAYSLTGKEAYLASARKAETFYRKYVKELNCYGTPMDTWKAVDEEGNLAFIRGTRLLHEITGEKEYLEDLESGACYEYLWRYGFRTRPEYAPVNSGWNACGGSVTSISNPHIHPMGVIADDDLRYLADQTGDEYHRSRADDSTAWLMQNLECYPEKTGYGRYGVVSERWCPSDGLVTERYSDGTPYSSWFTYNMWSAANILEALTDIIGKEV</sequence>
<evidence type="ECO:0000313" key="3">
    <source>
        <dbReference type="Proteomes" id="UP000094271"/>
    </source>
</evidence>
<protein>
    <submittedName>
        <fullName evidence="1">Uncharacterized protein</fullName>
    </submittedName>
</protein>
<gene>
    <name evidence="1" type="ORF">BEI59_14485</name>
    <name evidence="2" type="ORF">BEI63_16690</name>
</gene>
<proteinExistence type="predicted"/>